<comment type="similarity">
    <text evidence="1">Belongs to the thiamine-monophosphate kinase family.</text>
</comment>
<dbReference type="EMBL" id="WBJX01000005">
    <property type="protein sequence ID" value="KAB1636884.1"/>
    <property type="molecule type" value="Genomic_DNA"/>
</dbReference>
<feature type="binding site" evidence="1">
    <location>
        <position position="143"/>
    </location>
    <ligand>
        <name>Mg(2+)</name>
        <dbReference type="ChEBI" id="CHEBI:18420"/>
        <label>1</label>
    </ligand>
</feature>
<dbReference type="InterPro" id="IPR036676">
    <property type="entry name" value="PurM-like_C_sf"/>
</dbReference>
<comment type="miscellaneous">
    <text evidence="1">Reaction mechanism of ThiL seems to utilize a direct, inline transfer of the gamma-phosphate of ATP to TMP rather than a phosphorylated enzyme intermediate.</text>
</comment>
<feature type="binding site" evidence="1">
    <location>
        <position position="359"/>
    </location>
    <ligand>
        <name>substrate</name>
    </ligand>
</feature>
<keyword evidence="1" id="KW-0067">ATP-binding</keyword>
<dbReference type="InterPro" id="IPR010918">
    <property type="entry name" value="PurM-like_C_dom"/>
</dbReference>
<keyword evidence="1" id="KW-0784">Thiamine biosynthesis</keyword>
<keyword evidence="5" id="KW-1185">Reference proteome</keyword>
<feature type="binding site" evidence="1">
    <location>
        <position position="64"/>
    </location>
    <ligand>
        <name>Mg(2+)</name>
        <dbReference type="ChEBI" id="CHEBI:18420"/>
        <label>2</label>
    </ligand>
</feature>
<feature type="binding site" evidence="1">
    <location>
        <position position="64"/>
    </location>
    <ligand>
        <name>Mg(2+)</name>
        <dbReference type="ChEBI" id="CHEBI:18420"/>
        <label>1</label>
    </ligand>
</feature>
<dbReference type="GO" id="GO:0009030">
    <property type="term" value="F:thiamine-phosphate kinase activity"/>
    <property type="evidence" value="ECO:0007669"/>
    <property type="project" value="UniProtKB-UniRule"/>
</dbReference>
<feature type="binding site" evidence="1">
    <location>
        <position position="93"/>
    </location>
    <ligand>
        <name>Mg(2+)</name>
        <dbReference type="ChEBI" id="CHEBI:18420"/>
        <label>4</label>
    </ligand>
</feature>
<feature type="binding site" evidence="1">
    <location>
        <position position="251"/>
    </location>
    <ligand>
        <name>ATP</name>
        <dbReference type="ChEBI" id="CHEBI:30616"/>
    </ligand>
</feature>
<feature type="binding site" evidence="1">
    <location>
        <position position="93"/>
    </location>
    <ligand>
        <name>Mg(2+)</name>
        <dbReference type="ChEBI" id="CHEBI:18420"/>
        <label>2</label>
    </ligand>
</feature>
<dbReference type="GO" id="GO:0005524">
    <property type="term" value="F:ATP binding"/>
    <property type="evidence" value="ECO:0007669"/>
    <property type="project" value="UniProtKB-UniRule"/>
</dbReference>
<dbReference type="RefSeq" id="WP_151424595.1">
    <property type="nucleotide sequence ID" value="NZ_WBJX01000005.1"/>
</dbReference>
<gene>
    <name evidence="1 4" type="primary">thiL</name>
    <name evidence="4" type="ORF">F8O03_15125</name>
</gene>
<organism evidence="4 5">
    <name type="scientific">Pseudoclavibacter terrae</name>
    <dbReference type="NCBI Taxonomy" id="1530195"/>
    <lineage>
        <taxon>Bacteria</taxon>
        <taxon>Bacillati</taxon>
        <taxon>Actinomycetota</taxon>
        <taxon>Actinomycetes</taxon>
        <taxon>Micrococcales</taxon>
        <taxon>Microbacteriaceae</taxon>
        <taxon>Pseudoclavibacter</taxon>
    </lineage>
</organism>
<dbReference type="PANTHER" id="PTHR30270">
    <property type="entry name" value="THIAMINE-MONOPHOSPHATE KINASE"/>
    <property type="match status" value="1"/>
</dbReference>
<keyword evidence="1" id="KW-0460">Magnesium</keyword>
<dbReference type="GO" id="GO:0009228">
    <property type="term" value="P:thiamine biosynthetic process"/>
    <property type="evidence" value="ECO:0007669"/>
    <property type="project" value="UniProtKB-KW"/>
</dbReference>
<proteinExistence type="inferred from homology"/>
<sequence>MPALPDEASRRPAAAAFTVGECGEAELLRRILARVPAARAGVLGAGDDAAVLAAGDGKVVITTDLMIEGPDFRLAWSSARDLARKACASNLADVAAMGAAPTAITVALALPGQTAVSWVEELAEGFAEALGEMAPGCGVIGGDLSTSEQLVIAITAFGDLRGGDSVRRSGAQPGDVLALSGPAGRSGTGLSLLYALARDPSGEALAEGIAALRDRGEAVASVVDWHLAPTIDASLGLAARDAGASAMMDVSDGLLLDSARLARASGVRLDVETAALASDVEAVEAALSAAMPELDETQRRARAVDLVVVGGEDHGLLATFPAWATLPDGFRVIGQVHPPADGAASAVLVDGEARDPRGWDPYAWDFSAPDSSTGAAS</sequence>
<dbReference type="GO" id="GO:0000287">
    <property type="term" value="F:magnesium ion binding"/>
    <property type="evidence" value="ECO:0007669"/>
    <property type="project" value="UniProtKB-UniRule"/>
</dbReference>
<dbReference type="UniPathway" id="UPA00060">
    <property type="reaction ID" value="UER00142"/>
</dbReference>
<comment type="caution">
    <text evidence="4">The sequence shown here is derived from an EMBL/GenBank/DDBJ whole genome shotgun (WGS) entry which is preliminary data.</text>
</comment>
<evidence type="ECO:0000313" key="5">
    <source>
        <dbReference type="Proteomes" id="UP000490386"/>
    </source>
</evidence>
<feature type="domain" description="PurM-like C-terminal" evidence="3">
    <location>
        <begin position="172"/>
        <end position="300"/>
    </location>
</feature>
<comment type="caution">
    <text evidence="1">Lacks conserved residue(s) required for the propagation of feature annotation.</text>
</comment>
<dbReference type="InterPro" id="IPR006283">
    <property type="entry name" value="ThiL-like"/>
</dbReference>
<dbReference type="Gene3D" id="3.30.1330.10">
    <property type="entry name" value="PurM-like, N-terminal domain"/>
    <property type="match status" value="1"/>
</dbReference>
<feature type="binding site" evidence="1">
    <location>
        <position position="62"/>
    </location>
    <ligand>
        <name>Mg(2+)</name>
        <dbReference type="ChEBI" id="CHEBI:18420"/>
        <label>4</label>
    </ligand>
</feature>
<feature type="binding site" evidence="1">
    <location>
        <position position="252"/>
    </location>
    <ligand>
        <name>Mg(2+)</name>
        <dbReference type="ChEBI" id="CHEBI:18420"/>
        <label>5</label>
    </ligand>
</feature>
<evidence type="ECO:0000259" key="3">
    <source>
        <dbReference type="Pfam" id="PF02769"/>
    </source>
</evidence>
<feature type="binding site" evidence="1">
    <location>
        <position position="63"/>
    </location>
    <ligand>
        <name>Mg(2+)</name>
        <dbReference type="ChEBI" id="CHEBI:18420"/>
        <label>1</label>
    </ligand>
</feature>
<name>A0A7J5AZA3_9MICO</name>
<feature type="binding site" evidence="1">
    <location>
        <position position="312"/>
    </location>
    <ligand>
        <name>substrate</name>
    </ligand>
</feature>
<comment type="pathway">
    <text evidence="1">Cofactor biosynthesis; thiamine diphosphate biosynthesis; thiamine diphosphate from thiamine phosphate: step 1/1.</text>
</comment>
<feature type="binding site" evidence="1">
    <location>
        <position position="93"/>
    </location>
    <ligand>
        <name>Mg(2+)</name>
        <dbReference type="ChEBI" id="CHEBI:18420"/>
        <label>3</label>
    </ligand>
</feature>
<dbReference type="SUPFAM" id="SSF56042">
    <property type="entry name" value="PurM C-terminal domain-like"/>
    <property type="match status" value="1"/>
</dbReference>
<feature type="binding site" evidence="1">
    <location>
        <position position="48"/>
    </location>
    <ligand>
        <name>Mg(2+)</name>
        <dbReference type="ChEBI" id="CHEBI:18420"/>
        <label>4</label>
    </ligand>
</feature>
<dbReference type="OrthoDB" id="9802811at2"/>
<dbReference type="GO" id="GO:0009229">
    <property type="term" value="P:thiamine diphosphate biosynthetic process"/>
    <property type="evidence" value="ECO:0007669"/>
    <property type="project" value="UniProtKB-UniRule"/>
</dbReference>
<dbReference type="Pfam" id="PF00586">
    <property type="entry name" value="AIRS"/>
    <property type="match status" value="1"/>
</dbReference>
<dbReference type="HAMAP" id="MF_02128">
    <property type="entry name" value="TMP_kinase"/>
    <property type="match status" value="1"/>
</dbReference>
<dbReference type="EC" id="2.7.4.16" evidence="1"/>
<keyword evidence="1 4" id="KW-0808">Transferase</keyword>
<keyword evidence="1 4" id="KW-0418">Kinase</keyword>
<dbReference type="Gene3D" id="3.90.650.10">
    <property type="entry name" value="PurM-like C-terminal domain"/>
    <property type="match status" value="1"/>
</dbReference>
<comment type="catalytic activity">
    <reaction evidence="1">
        <text>thiamine phosphate + ATP = thiamine diphosphate + ADP</text>
        <dbReference type="Rhea" id="RHEA:15913"/>
        <dbReference type="ChEBI" id="CHEBI:30616"/>
        <dbReference type="ChEBI" id="CHEBI:37575"/>
        <dbReference type="ChEBI" id="CHEBI:58937"/>
        <dbReference type="ChEBI" id="CHEBI:456216"/>
        <dbReference type="EC" id="2.7.4.16"/>
    </reaction>
</comment>
<dbReference type="InterPro" id="IPR016188">
    <property type="entry name" value="PurM-like_N"/>
</dbReference>
<dbReference type="CDD" id="cd02194">
    <property type="entry name" value="ThiL"/>
    <property type="match status" value="1"/>
</dbReference>
<reference evidence="4 5" key="1">
    <citation type="submission" date="2019-09" db="EMBL/GenBank/DDBJ databases">
        <title>Phylogeny of genus Pseudoclavibacter and closely related genus.</title>
        <authorList>
            <person name="Li Y."/>
        </authorList>
    </citation>
    <scope>NUCLEOTIDE SEQUENCE [LARGE SCALE GENOMIC DNA]</scope>
    <source>
        <strain evidence="4 5">THG-MD12</strain>
    </source>
</reference>
<dbReference type="SUPFAM" id="SSF55326">
    <property type="entry name" value="PurM N-terminal domain-like"/>
    <property type="match status" value="1"/>
</dbReference>
<dbReference type="NCBIfam" id="TIGR01379">
    <property type="entry name" value="thiL"/>
    <property type="match status" value="1"/>
</dbReference>
<comment type="function">
    <text evidence="1">Catalyzes the ATP-dependent phosphorylation of thiamine-monophosphate (TMP) to form thiamine-pyrophosphate (TPP), the active form of vitamin B1.</text>
</comment>
<accession>A0A7J5AZA3</accession>
<feature type="binding site" evidence="1">
    <location>
        <begin position="142"/>
        <end position="143"/>
    </location>
    <ligand>
        <name>ATP</name>
        <dbReference type="ChEBI" id="CHEBI:30616"/>
    </ligand>
</feature>
<dbReference type="Pfam" id="PF02769">
    <property type="entry name" value="AIRS_C"/>
    <property type="match status" value="1"/>
</dbReference>
<feature type="binding site" evidence="1">
    <location>
        <position position="168"/>
    </location>
    <ligand>
        <name>ATP</name>
        <dbReference type="ChEBI" id="CHEBI:30616"/>
    </ligand>
</feature>
<dbReference type="InterPro" id="IPR036921">
    <property type="entry name" value="PurM-like_N_sf"/>
</dbReference>
<feature type="binding site" evidence="1">
    <location>
        <position position="71"/>
    </location>
    <ligand>
        <name>substrate</name>
    </ligand>
</feature>
<dbReference type="Proteomes" id="UP000490386">
    <property type="component" value="Unassembled WGS sequence"/>
</dbReference>
<keyword evidence="1" id="KW-0547">Nucleotide-binding</keyword>
<feature type="domain" description="PurM-like N-terminal" evidence="2">
    <location>
        <begin position="46"/>
        <end position="158"/>
    </location>
</feature>
<protein>
    <recommendedName>
        <fullName evidence="1">Thiamine-monophosphate kinase</fullName>
        <shortName evidence="1">TMP kinase</shortName>
        <shortName evidence="1">Thiamine-phosphate kinase</shortName>
        <ecNumber evidence="1">2.7.4.16</ecNumber>
    </recommendedName>
</protein>
<feature type="binding site" evidence="1">
    <location>
        <position position="48"/>
    </location>
    <ligand>
        <name>Mg(2+)</name>
        <dbReference type="ChEBI" id="CHEBI:18420"/>
        <label>3</label>
    </ligand>
</feature>
<dbReference type="AlphaFoldDB" id="A0A7J5AZA3"/>
<evidence type="ECO:0000259" key="2">
    <source>
        <dbReference type="Pfam" id="PF00586"/>
    </source>
</evidence>
<keyword evidence="1" id="KW-0479">Metal-binding</keyword>
<dbReference type="PANTHER" id="PTHR30270:SF0">
    <property type="entry name" value="THIAMINE-MONOPHOSPHATE KINASE"/>
    <property type="match status" value="1"/>
</dbReference>
<evidence type="ECO:0000313" key="4">
    <source>
        <dbReference type="EMBL" id="KAB1636884.1"/>
    </source>
</evidence>
<evidence type="ECO:0000256" key="1">
    <source>
        <dbReference type="HAMAP-Rule" id="MF_02128"/>
    </source>
</evidence>
<feature type="binding site" evidence="1">
    <location>
        <position position="249"/>
    </location>
    <ligand>
        <name>Mg(2+)</name>
        <dbReference type="ChEBI" id="CHEBI:18420"/>
        <label>3</label>
    </ligand>
</feature>